<organism evidence="2">
    <name type="scientific">viral metagenome</name>
    <dbReference type="NCBI Taxonomy" id="1070528"/>
    <lineage>
        <taxon>unclassified sequences</taxon>
        <taxon>metagenomes</taxon>
        <taxon>organismal metagenomes</taxon>
    </lineage>
</organism>
<evidence type="ECO:0000313" key="2">
    <source>
        <dbReference type="EMBL" id="QHT96708.1"/>
    </source>
</evidence>
<dbReference type="InterPro" id="IPR049492">
    <property type="entry name" value="BD-FAE-like_dom"/>
</dbReference>
<proteinExistence type="predicted"/>
<dbReference type="EMBL" id="MN740264">
    <property type="protein sequence ID" value="QHT96708.1"/>
    <property type="molecule type" value="Genomic_DNA"/>
</dbReference>
<protein>
    <recommendedName>
        <fullName evidence="1">BD-FAE-like domain-containing protein</fullName>
    </recommendedName>
</protein>
<evidence type="ECO:0000259" key="1">
    <source>
        <dbReference type="Pfam" id="PF20434"/>
    </source>
</evidence>
<dbReference type="SUPFAM" id="SSF53474">
    <property type="entry name" value="alpha/beta-Hydrolases"/>
    <property type="match status" value="1"/>
</dbReference>
<name>A0A6C0IU17_9ZZZZ</name>
<dbReference type="Pfam" id="PF20434">
    <property type="entry name" value="BD-FAE"/>
    <property type="match status" value="1"/>
</dbReference>
<feature type="domain" description="BD-FAE-like" evidence="1">
    <location>
        <begin position="74"/>
        <end position="193"/>
    </location>
</feature>
<sequence length="316" mass="34662">MDIQFSPINNINMIQRNIKIPKNIKIKLIRYLNYNIKEEAPGCCATPEGGSSIEFYNIGKTNNIVYNATGNVIDLYRISKPNNINEIVLYAHGGYFLRGTEENQYALDCAEKFNEEGYNVISMAYTLQTEQSYAEAMAAGGEQATMWWLNAAISSTNNLIETIEFIKNMGISKINIIGYSAGATMALLSSVGESPFNQYGLKRPDLSVINSIVAIAGSLTTPTVPPTVAWPYLNATSPKMMLWIGSEDTVVAPSGAEAIKTHYDAMGRPDDCILNILSGVDHDSILNIKSTNLVNSDYNNFHSLEAASKFILSIQG</sequence>
<reference evidence="2" key="1">
    <citation type="journal article" date="2020" name="Nature">
        <title>Giant virus diversity and host interactions through global metagenomics.</title>
        <authorList>
            <person name="Schulz F."/>
            <person name="Roux S."/>
            <person name="Paez-Espino D."/>
            <person name="Jungbluth S."/>
            <person name="Walsh D.A."/>
            <person name="Denef V.J."/>
            <person name="McMahon K.D."/>
            <person name="Konstantinidis K.T."/>
            <person name="Eloe-Fadrosh E.A."/>
            <person name="Kyrpides N.C."/>
            <person name="Woyke T."/>
        </authorList>
    </citation>
    <scope>NUCLEOTIDE SEQUENCE</scope>
    <source>
        <strain evidence="2">GVMAG-M-3300024302-11</strain>
    </source>
</reference>
<dbReference type="AlphaFoldDB" id="A0A6C0IU17"/>
<dbReference type="Gene3D" id="3.40.50.1820">
    <property type="entry name" value="alpha/beta hydrolase"/>
    <property type="match status" value="1"/>
</dbReference>
<dbReference type="InterPro" id="IPR029058">
    <property type="entry name" value="AB_hydrolase_fold"/>
</dbReference>
<accession>A0A6C0IU17</accession>